<accession>A0A0D3KVI4</accession>
<evidence type="ECO:0000256" key="1">
    <source>
        <dbReference type="ARBA" id="ARBA00004651"/>
    </source>
</evidence>
<organism evidence="8 9">
    <name type="scientific">Emiliania huxleyi (strain CCMP1516)</name>
    <dbReference type="NCBI Taxonomy" id="280463"/>
    <lineage>
        <taxon>Eukaryota</taxon>
        <taxon>Haptista</taxon>
        <taxon>Haptophyta</taxon>
        <taxon>Prymnesiophyceae</taxon>
        <taxon>Isochrysidales</taxon>
        <taxon>Noelaerhabdaceae</taxon>
        <taxon>Emiliania</taxon>
    </lineage>
</organism>
<evidence type="ECO:0000256" key="3">
    <source>
        <dbReference type="ARBA" id="ARBA00022692"/>
    </source>
</evidence>
<protein>
    <recommendedName>
        <fullName evidence="7">MgtC/SapB/SrpB/YhiD N-terminal domain-containing protein</fullName>
    </recommendedName>
</protein>
<dbReference type="InterPro" id="IPR049177">
    <property type="entry name" value="MgtC_SapB_SrpB_YhiD_N"/>
</dbReference>
<dbReference type="InterPro" id="IPR003416">
    <property type="entry name" value="MgtC/SapB/SrpB/YhiD_fam"/>
</dbReference>
<feature type="transmembrane region" description="Helical" evidence="6">
    <location>
        <begin position="218"/>
        <end position="242"/>
    </location>
</feature>
<evidence type="ECO:0000259" key="7">
    <source>
        <dbReference type="Pfam" id="PF02308"/>
    </source>
</evidence>
<feature type="transmembrane region" description="Helical" evidence="6">
    <location>
        <begin position="16"/>
        <end position="39"/>
    </location>
</feature>
<dbReference type="PANTHER" id="PTHR33778:SF1">
    <property type="entry name" value="MAGNESIUM TRANSPORTER YHID-RELATED"/>
    <property type="match status" value="1"/>
</dbReference>
<dbReference type="AlphaFoldDB" id="A0A0D3KVI4"/>
<keyword evidence="9" id="KW-1185">Reference proteome</keyword>
<evidence type="ECO:0000313" key="8">
    <source>
        <dbReference type="EnsemblProtists" id="EOD39769"/>
    </source>
</evidence>
<evidence type="ECO:0000313" key="9">
    <source>
        <dbReference type="Proteomes" id="UP000013827"/>
    </source>
</evidence>
<evidence type="ECO:0000256" key="2">
    <source>
        <dbReference type="ARBA" id="ARBA00022475"/>
    </source>
</evidence>
<sequence length="437" mass="46266">MFGSYFSGQATTAERLAYVLLALAVLAYSSVTIGAELGLIAPRCDLPSRAEPLKYGNPDYVEDPCKGVRHWSLLGFTTWECSICMRTMSVLCLGACCYCICSLFSFLDGPMAWDASRSSAAIPTGVGFLGGATIWKGKSSSSGREEIHGLTAAILVWLTAAVGNAIGGAMYVPALFTTAAAIVILNTNAIEFITATAASRKRSRDSNSTLQREHHSALTLLALNLITLTALRPPGALAYALLSLAAPYLAPPCDRTVDPSKYTAKYSNPVYAATYDPCFRDRHAILGGLSRFEADLCVRLSVSVLLGAIIGYERKRSDRGALYTFGGIYCEQTGPSSWDTSRVASSVVSGVSFIGGAVIVKGSDKNPHVHGLTTATSVWLSAALGLMAGGALYPVGFFAALTAVFYLRFGPRSYGTAPASLAHSIWEDPKGEEGLKS</sequence>
<proteinExistence type="predicted"/>
<dbReference type="PANTHER" id="PTHR33778">
    <property type="entry name" value="PROTEIN MGTC"/>
    <property type="match status" value="1"/>
</dbReference>
<keyword evidence="2" id="KW-1003">Cell membrane</keyword>
<feature type="domain" description="MgtC/SapB/SrpB/YhiD N-terminal" evidence="7">
    <location>
        <begin position="84"/>
        <end position="186"/>
    </location>
</feature>
<feature type="transmembrane region" description="Helical" evidence="6">
    <location>
        <begin position="88"/>
        <end position="107"/>
    </location>
</feature>
<dbReference type="RefSeq" id="XP_005792198.1">
    <property type="nucleotide sequence ID" value="XM_005792141.1"/>
</dbReference>
<dbReference type="PaxDb" id="2903-EOD39769"/>
<dbReference type="Pfam" id="PF02308">
    <property type="entry name" value="MgtC"/>
    <property type="match status" value="2"/>
</dbReference>
<feature type="transmembrane region" description="Helical" evidence="6">
    <location>
        <begin position="147"/>
        <end position="166"/>
    </location>
</feature>
<evidence type="ECO:0000256" key="4">
    <source>
        <dbReference type="ARBA" id="ARBA00022989"/>
    </source>
</evidence>
<dbReference type="KEGG" id="ehx:EMIHUDRAFT_251383"/>
<feature type="transmembrane region" description="Helical" evidence="6">
    <location>
        <begin position="119"/>
        <end position="135"/>
    </location>
</feature>
<feature type="transmembrane region" description="Helical" evidence="6">
    <location>
        <begin position="380"/>
        <end position="407"/>
    </location>
</feature>
<name>A0A0D3KVI4_EMIH1</name>
<evidence type="ECO:0000256" key="6">
    <source>
        <dbReference type="SAM" id="Phobius"/>
    </source>
</evidence>
<keyword evidence="3 6" id="KW-0812">Transmembrane</keyword>
<reference evidence="8" key="2">
    <citation type="submission" date="2024-10" db="UniProtKB">
        <authorList>
            <consortium name="EnsemblProtists"/>
        </authorList>
    </citation>
    <scope>IDENTIFICATION</scope>
</reference>
<dbReference type="HOGENOM" id="CLU_031511_0_0_1"/>
<dbReference type="GeneID" id="17285041"/>
<keyword evidence="5 6" id="KW-0472">Membrane</keyword>
<evidence type="ECO:0000256" key="5">
    <source>
        <dbReference type="ARBA" id="ARBA00023136"/>
    </source>
</evidence>
<dbReference type="EnsemblProtists" id="EOD39769">
    <property type="protein sequence ID" value="EOD39769"/>
    <property type="gene ID" value="EMIHUDRAFT_251383"/>
</dbReference>
<feature type="transmembrane region" description="Helical" evidence="6">
    <location>
        <begin position="172"/>
        <end position="197"/>
    </location>
</feature>
<comment type="subcellular location">
    <subcellularLocation>
        <location evidence="1">Cell membrane</location>
        <topology evidence="1">Multi-pass membrane protein</topology>
    </subcellularLocation>
</comment>
<feature type="domain" description="MgtC/SapB/SrpB/YhiD N-terminal" evidence="7">
    <location>
        <begin position="300"/>
        <end position="409"/>
    </location>
</feature>
<reference evidence="9" key="1">
    <citation type="journal article" date="2013" name="Nature">
        <title>Pan genome of the phytoplankton Emiliania underpins its global distribution.</title>
        <authorList>
            <person name="Read B.A."/>
            <person name="Kegel J."/>
            <person name="Klute M.J."/>
            <person name="Kuo A."/>
            <person name="Lefebvre S.C."/>
            <person name="Maumus F."/>
            <person name="Mayer C."/>
            <person name="Miller J."/>
            <person name="Monier A."/>
            <person name="Salamov A."/>
            <person name="Young J."/>
            <person name="Aguilar M."/>
            <person name="Claverie J.M."/>
            <person name="Frickenhaus S."/>
            <person name="Gonzalez K."/>
            <person name="Herman E.K."/>
            <person name="Lin Y.C."/>
            <person name="Napier J."/>
            <person name="Ogata H."/>
            <person name="Sarno A.F."/>
            <person name="Shmutz J."/>
            <person name="Schroeder D."/>
            <person name="de Vargas C."/>
            <person name="Verret F."/>
            <person name="von Dassow P."/>
            <person name="Valentin K."/>
            <person name="Van de Peer Y."/>
            <person name="Wheeler G."/>
            <person name="Dacks J.B."/>
            <person name="Delwiche C.F."/>
            <person name="Dyhrman S.T."/>
            <person name="Glockner G."/>
            <person name="John U."/>
            <person name="Richards T."/>
            <person name="Worden A.Z."/>
            <person name="Zhang X."/>
            <person name="Grigoriev I.V."/>
            <person name="Allen A.E."/>
            <person name="Bidle K."/>
            <person name="Borodovsky M."/>
            <person name="Bowler C."/>
            <person name="Brownlee C."/>
            <person name="Cock J.M."/>
            <person name="Elias M."/>
            <person name="Gladyshev V.N."/>
            <person name="Groth M."/>
            <person name="Guda C."/>
            <person name="Hadaegh A."/>
            <person name="Iglesias-Rodriguez M.D."/>
            <person name="Jenkins J."/>
            <person name="Jones B.M."/>
            <person name="Lawson T."/>
            <person name="Leese F."/>
            <person name="Lindquist E."/>
            <person name="Lobanov A."/>
            <person name="Lomsadze A."/>
            <person name="Malik S.B."/>
            <person name="Marsh M.E."/>
            <person name="Mackinder L."/>
            <person name="Mock T."/>
            <person name="Mueller-Roeber B."/>
            <person name="Pagarete A."/>
            <person name="Parker M."/>
            <person name="Probert I."/>
            <person name="Quesneville H."/>
            <person name="Raines C."/>
            <person name="Rensing S.A."/>
            <person name="Riano-Pachon D.M."/>
            <person name="Richier S."/>
            <person name="Rokitta S."/>
            <person name="Shiraiwa Y."/>
            <person name="Soanes D.M."/>
            <person name="van der Giezen M."/>
            <person name="Wahlund T.M."/>
            <person name="Williams B."/>
            <person name="Wilson W."/>
            <person name="Wolfe G."/>
            <person name="Wurch L.L."/>
        </authorList>
    </citation>
    <scope>NUCLEOTIDE SEQUENCE</scope>
</reference>
<keyword evidence="4 6" id="KW-1133">Transmembrane helix</keyword>
<dbReference type="Proteomes" id="UP000013827">
    <property type="component" value="Unassembled WGS sequence"/>
</dbReference>
<dbReference type="GO" id="GO:0005886">
    <property type="term" value="C:plasma membrane"/>
    <property type="evidence" value="ECO:0007669"/>
    <property type="project" value="UniProtKB-SubCell"/>
</dbReference>
<dbReference type="PRINTS" id="PR01837">
    <property type="entry name" value="MGTCSAPBPROT"/>
</dbReference>